<sequence>MKTHHHIFLTAALFVIVFYDQDIGLNLGILGVVYALLTLFKTPERNRTRTFLILFVTSILSCFAFAWFGDFPSLLAVVSSLLLLGYRSKNRKLKILFLIPVFIINSVTSFCRFFSFDEWLPKKNMSGMWQKALAFIIIPLLFISVFFGIYSVGSDHFAAVFRDYELDINIWQVLCLSVLGFFIAFNYWNYAVERFVYKKNDLLDDNFQENDKIRKATYSFLDLDAERTSGVISFFCLNILLVFFIVTYNYEQFYEISKTPVQLSEETHERVNAVIMSIIMAVLVIMFYFKSGFNFDPKARLMKILARIWIILNAVLVCSAALKNYEYILSYGFTYKRLGVFAFLLLALIGLALTFIKIQKKKRNAFLFNTMTWYFYGTVLACSYVNWGGMITSQNMKRKDFVVNYHFEQINFSEKLLLKYADEKNDFKLKKKVMEKIKEEKSRPFLSKILYYETLKD</sequence>
<dbReference type="OrthoDB" id="627992at2"/>
<feature type="transmembrane region" description="Helical" evidence="1">
    <location>
        <begin position="95"/>
        <end position="120"/>
    </location>
</feature>
<comment type="caution">
    <text evidence="2">The sequence shown here is derived from an EMBL/GenBank/DDBJ whole genome shotgun (WGS) entry which is preliminary data.</text>
</comment>
<dbReference type="STRING" id="421531.IX38_07000"/>
<dbReference type="Pfam" id="PF13687">
    <property type="entry name" value="DUF4153"/>
    <property type="match status" value="1"/>
</dbReference>
<dbReference type="eggNOG" id="ENOG502Z8CA">
    <property type="taxonomic scope" value="Bacteria"/>
</dbReference>
<dbReference type="AlphaFoldDB" id="A0A085ZVN9"/>
<dbReference type="RefSeq" id="WP_034703086.1">
    <property type="nucleotide sequence ID" value="NZ_JPRO01000003.1"/>
</dbReference>
<gene>
    <name evidence="2" type="ORF">IX38_07000</name>
</gene>
<dbReference type="EMBL" id="JPRO01000003">
    <property type="protein sequence ID" value="KFF08503.1"/>
    <property type="molecule type" value="Genomic_DNA"/>
</dbReference>
<keyword evidence="1" id="KW-1133">Transmembrane helix</keyword>
<feature type="transmembrane region" description="Helical" evidence="1">
    <location>
        <begin position="366"/>
        <end position="387"/>
    </location>
</feature>
<keyword evidence="2" id="KW-0503">Monooxygenase</keyword>
<keyword evidence="1" id="KW-0472">Membrane</keyword>
<name>A0A085ZVN9_9FLAO</name>
<feature type="transmembrane region" description="Helical" evidence="1">
    <location>
        <begin position="132"/>
        <end position="150"/>
    </location>
</feature>
<feature type="transmembrane region" description="Helical" evidence="1">
    <location>
        <begin position="301"/>
        <end position="322"/>
    </location>
</feature>
<feature type="transmembrane region" description="Helical" evidence="1">
    <location>
        <begin position="52"/>
        <end position="75"/>
    </location>
</feature>
<dbReference type="GO" id="GO:0004497">
    <property type="term" value="F:monooxygenase activity"/>
    <property type="evidence" value="ECO:0007669"/>
    <property type="project" value="UniProtKB-KW"/>
</dbReference>
<feature type="transmembrane region" description="Helical" evidence="1">
    <location>
        <begin position="170"/>
        <end position="190"/>
    </location>
</feature>
<dbReference type="Proteomes" id="UP000028703">
    <property type="component" value="Unassembled WGS sequence"/>
</dbReference>
<accession>A0A085ZVN9</accession>
<reference evidence="2 3" key="1">
    <citation type="submission" date="2014-07" db="EMBL/GenBank/DDBJ databases">
        <title>Genome of Chryseobacterium luteum DSM 18605.</title>
        <authorList>
            <person name="Stropko S.J."/>
            <person name="Pipes S.E."/>
            <person name="Newman J.D."/>
        </authorList>
    </citation>
    <scope>NUCLEOTIDE SEQUENCE [LARGE SCALE GENOMIC DNA]</scope>
    <source>
        <strain evidence="2 3">DSM 18605</strain>
    </source>
</reference>
<keyword evidence="1" id="KW-0812">Transmembrane</keyword>
<protein>
    <submittedName>
        <fullName evidence="2">Beta-carotene 15,15'-monooxygenase</fullName>
    </submittedName>
</protein>
<dbReference type="InterPro" id="IPR025291">
    <property type="entry name" value="DUF4153"/>
</dbReference>
<feature type="transmembrane region" description="Helical" evidence="1">
    <location>
        <begin position="270"/>
        <end position="289"/>
    </location>
</feature>
<feature type="transmembrane region" description="Helical" evidence="1">
    <location>
        <begin position="231"/>
        <end position="250"/>
    </location>
</feature>
<evidence type="ECO:0000313" key="3">
    <source>
        <dbReference type="Proteomes" id="UP000028703"/>
    </source>
</evidence>
<proteinExistence type="predicted"/>
<feature type="transmembrane region" description="Helical" evidence="1">
    <location>
        <begin position="23"/>
        <end position="40"/>
    </location>
</feature>
<evidence type="ECO:0000313" key="2">
    <source>
        <dbReference type="EMBL" id="KFF08503.1"/>
    </source>
</evidence>
<keyword evidence="2" id="KW-0560">Oxidoreductase</keyword>
<feature type="transmembrane region" description="Helical" evidence="1">
    <location>
        <begin position="334"/>
        <end position="354"/>
    </location>
</feature>
<keyword evidence="3" id="KW-1185">Reference proteome</keyword>
<organism evidence="2 3">
    <name type="scientific">Chryseobacterium luteum</name>
    <dbReference type="NCBI Taxonomy" id="421531"/>
    <lineage>
        <taxon>Bacteria</taxon>
        <taxon>Pseudomonadati</taxon>
        <taxon>Bacteroidota</taxon>
        <taxon>Flavobacteriia</taxon>
        <taxon>Flavobacteriales</taxon>
        <taxon>Weeksellaceae</taxon>
        <taxon>Chryseobacterium group</taxon>
        <taxon>Chryseobacterium</taxon>
    </lineage>
</organism>
<evidence type="ECO:0000256" key="1">
    <source>
        <dbReference type="SAM" id="Phobius"/>
    </source>
</evidence>